<gene>
    <name evidence="2" type="ORF">R1Y80_00980</name>
</gene>
<feature type="region of interest" description="Disordered" evidence="1">
    <location>
        <begin position="64"/>
        <end position="85"/>
    </location>
</feature>
<evidence type="ECO:0000313" key="2">
    <source>
        <dbReference type="EMBL" id="XCN12295.1"/>
    </source>
</evidence>
<sequence length="104" mass="11965">MTWGDMVNRCTNPTHKRWADYGGRGITVCERWRKFENFLADMGERPEGMTLDRIDNDRGYEPGNCRWVSQSEQNRNRRPSAYAGSVHDAKTGRFVSKVVVPDVA</sequence>
<evidence type="ECO:0008006" key="3">
    <source>
        <dbReference type="Google" id="ProtNLM"/>
    </source>
</evidence>
<name>A0AAU8K989_9ACTN</name>
<accession>A0AAU8K989</accession>
<organism evidence="2">
    <name type="scientific">Streptomyces sp. JL1001</name>
    <dbReference type="NCBI Taxonomy" id="3078227"/>
    <lineage>
        <taxon>Bacteria</taxon>
        <taxon>Bacillati</taxon>
        <taxon>Actinomycetota</taxon>
        <taxon>Actinomycetes</taxon>
        <taxon>Kitasatosporales</taxon>
        <taxon>Streptomycetaceae</taxon>
        <taxon>Streptomyces</taxon>
    </lineage>
</organism>
<dbReference type="RefSeq" id="WP_354596124.1">
    <property type="nucleotide sequence ID" value="NZ_CP136798.1"/>
</dbReference>
<evidence type="ECO:0000256" key="1">
    <source>
        <dbReference type="SAM" id="MobiDB-lite"/>
    </source>
</evidence>
<proteinExistence type="predicted"/>
<protein>
    <recommendedName>
        <fullName evidence="3">HNH endonuclease</fullName>
    </recommendedName>
</protein>
<dbReference type="EMBL" id="CP136798">
    <property type="protein sequence ID" value="XCN12295.1"/>
    <property type="molecule type" value="Genomic_DNA"/>
</dbReference>
<reference evidence="2" key="1">
    <citation type="submission" date="2023-10" db="EMBL/GenBank/DDBJ databases">
        <title>Complete genome sequence of Streptomyces sp. JL1001.</title>
        <authorList>
            <person name="Jiang L."/>
        </authorList>
    </citation>
    <scope>NUCLEOTIDE SEQUENCE</scope>
    <source>
        <strain evidence="2">JL1001</strain>
    </source>
</reference>
<dbReference type="AlphaFoldDB" id="A0AAU8K989"/>